<evidence type="ECO:0000256" key="1">
    <source>
        <dbReference type="ARBA" id="ARBA00004370"/>
    </source>
</evidence>
<comment type="caution">
    <text evidence="13">The sequence shown here is derived from an EMBL/GenBank/DDBJ whole genome shotgun (WGS) entry which is preliminary data.</text>
</comment>
<dbReference type="GO" id="GO:0046933">
    <property type="term" value="F:proton-transporting ATP synthase activity, rotational mechanism"/>
    <property type="evidence" value="ECO:0007669"/>
    <property type="project" value="InterPro"/>
</dbReference>
<evidence type="ECO:0000256" key="5">
    <source>
        <dbReference type="ARBA" id="ARBA00022840"/>
    </source>
</evidence>
<dbReference type="AlphaFoldDB" id="A0A0G0M0G2"/>
<dbReference type="Pfam" id="PF22919">
    <property type="entry name" value="ATP-synt_VA_C"/>
    <property type="match status" value="1"/>
</dbReference>
<dbReference type="EMBL" id="LBWA01000010">
    <property type="protein sequence ID" value="KKQ97638.1"/>
    <property type="molecule type" value="Genomic_DNA"/>
</dbReference>
<keyword evidence="6" id="KW-1278">Translocase</keyword>
<dbReference type="Gene3D" id="3.40.50.300">
    <property type="entry name" value="P-loop containing nucleotide triphosphate hydrolases"/>
    <property type="match status" value="1"/>
</dbReference>
<keyword evidence="9" id="KW-0139">CF(1)</keyword>
<sequence length="472" mass="51617">MENNQNKKAPSNFVDPQNLGTVLAIKGQVVEVQFNHKKPAINDVLTLVSNTEFKLEVYSSSGSNTFYCLSLASTSALYRGVKVVNSQTQLLFPVGKQLLGRLVDIFGSALDEQGIIEAQEYIPIHRKVEGRKVSTKIQILETGIKVVDLFAPLIKGGKMGLFGGAGVGKTILLTEILHNIVGRAKGTSVSVFAGIGERSREGLELYEALKTSGVMDSSSLIYGPMGENPAIRFLSAFSAATLAEYFRDVSKKDVLFFIDNVYRFAQAGNELSTLTSNLPSEDGYQATLESEMANFHERLIATDANAITTIEAIYVPADDLLDHGVQSIFPYLDSVVVLSRVLYQEGILPAVDVIATTGNSLHPNIVGDYHYETVIKAKSFLKQAESLERIVSLVGESELSGEDQIIYKRARKIKNFLTQSFFVAQAQTGKEGRFVALKTAVEDLNGIIEGKFDHIPPEKFMFIGSVAEIKVE</sequence>
<evidence type="ECO:0000256" key="9">
    <source>
        <dbReference type="ARBA" id="ARBA00023196"/>
    </source>
</evidence>
<evidence type="ECO:0000256" key="7">
    <source>
        <dbReference type="ARBA" id="ARBA00023065"/>
    </source>
</evidence>
<feature type="domain" description="ATPase F1/V1/A1 complex alpha/beta subunit nucleotide-binding" evidence="11">
    <location>
        <begin position="143"/>
        <end position="355"/>
    </location>
</feature>
<keyword evidence="3" id="KW-0813">Transport</keyword>
<comment type="subcellular location">
    <subcellularLocation>
        <location evidence="1">Membrane</location>
    </subcellularLocation>
</comment>
<evidence type="ECO:0000313" key="14">
    <source>
        <dbReference type="Proteomes" id="UP000034325"/>
    </source>
</evidence>
<dbReference type="PATRIC" id="fig|1618549.4.peg.910"/>
<evidence type="ECO:0000259" key="12">
    <source>
        <dbReference type="Pfam" id="PF22919"/>
    </source>
</evidence>
<evidence type="ECO:0000259" key="11">
    <source>
        <dbReference type="Pfam" id="PF00006"/>
    </source>
</evidence>
<dbReference type="InterPro" id="IPR024034">
    <property type="entry name" value="ATPase_F1/V1_b/a_C"/>
</dbReference>
<dbReference type="SUPFAM" id="SSF47917">
    <property type="entry name" value="C-terminal domain of alpha and beta subunits of F1 ATP synthase"/>
    <property type="match status" value="1"/>
</dbReference>
<keyword evidence="4" id="KW-0547">Nucleotide-binding</keyword>
<dbReference type="PANTHER" id="PTHR15184">
    <property type="entry name" value="ATP SYNTHASE"/>
    <property type="match status" value="1"/>
</dbReference>
<dbReference type="Gene3D" id="1.10.1140.10">
    <property type="entry name" value="Bovine Mitochondrial F1-atpase, Atp Synthase Beta Chain, Chain D, domain 3"/>
    <property type="match status" value="1"/>
</dbReference>
<dbReference type="Gene3D" id="2.40.10.170">
    <property type="match status" value="1"/>
</dbReference>
<proteinExistence type="inferred from homology"/>
<comment type="similarity">
    <text evidence="2">Belongs to the ATPase alpha/beta chains family.</text>
</comment>
<dbReference type="SUPFAM" id="SSF52540">
    <property type="entry name" value="P-loop containing nucleoside triphosphate hydrolases"/>
    <property type="match status" value="1"/>
</dbReference>
<dbReference type="InterPro" id="IPR000194">
    <property type="entry name" value="ATPase_F1/V1/A1_a/bsu_nucl-bd"/>
</dbReference>
<organism evidence="13 14">
    <name type="scientific">Candidatus Woesebacteria bacterium GW2011_GWA1_39_12</name>
    <dbReference type="NCBI Taxonomy" id="1618549"/>
    <lineage>
        <taxon>Bacteria</taxon>
        <taxon>Candidatus Woeseibacteriota</taxon>
    </lineage>
</organism>
<evidence type="ECO:0000313" key="13">
    <source>
        <dbReference type="EMBL" id="KKQ97638.1"/>
    </source>
</evidence>
<evidence type="ECO:0000256" key="8">
    <source>
        <dbReference type="ARBA" id="ARBA00023136"/>
    </source>
</evidence>
<name>A0A0G0M0G2_9BACT</name>
<evidence type="ECO:0000256" key="10">
    <source>
        <dbReference type="ARBA" id="ARBA00023310"/>
    </source>
</evidence>
<dbReference type="Pfam" id="PF00006">
    <property type="entry name" value="ATP-synt_ab"/>
    <property type="match status" value="1"/>
</dbReference>
<gene>
    <name evidence="13" type="ORF">UT23_C0010G0034</name>
</gene>
<dbReference type="GO" id="GO:0045259">
    <property type="term" value="C:proton-transporting ATP synthase complex"/>
    <property type="evidence" value="ECO:0007669"/>
    <property type="project" value="UniProtKB-KW"/>
</dbReference>
<feature type="domain" description="ATP synthase A/B type C-terminal" evidence="12">
    <location>
        <begin position="363"/>
        <end position="449"/>
    </location>
</feature>
<dbReference type="NCBIfam" id="TIGR01039">
    <property type="entry name" value="atpD"/>
    <property type="match status" value="1"/>
</dbReference>
<dbReference type="GO" id="GO:0005524">
    <property type="term" value="F:ATP binding"/>
    <property type="evidence" value="ECO:0007669"/>
    <property type="project" value="UniProtKB-KW"/>
</dbReference>
<evidence type="ECO:0000256" key="4">
    <source>
        <dbReference type="ARBA" id="ARBA00022741"/>
    </source>
</evidence>
<keyword evidence="7" id="KW-0406">Ion transport</keyword>
<dbReference type="InterPro" id="IPR036121">
    <property type="entry name" value="ATPase_F1/V1/A1_a/bsu_N_sf"/>
</dbReference>
<dbReference type="SUPFAM" id="SSF50615">
    <property type="entry name" value="N-terminal domain of alpha and beta subunits of F1 ATP synthase"/>
    <property type="match status" value="1"/>
</dbReference>
<accession>A0A0G0M0G2</accession>
<evidence type="ECO:0000256" key="3">
    <source>
        <dbReference type="ARBA" id="ARBA00022448"/>
    </source>
</evidence>
<keyword evidence="10" id="KW-0066">ATP synthesis</keyword>
<evidence type="ECO:0000256" key="6">
    <source>
        <dbReference type="ARBA" id="ARBA00022967"/>
    </source>
</evidence>
<dbReference type="InterPro" id="IPR055190">
    <property type="entry name" value="ATP-synt_VA_C"/>
</dbReference>
<dbReference type="InterPro" id="IPR027417">
    <property type="entry name" value="P-loop_NTPase"/>
</dbReference>
<reference evidence="13 14" key="1">
    <citation type="journal article" date="2015" name="Nature">
        <title>rRNA introns, odd ribosomes, and small enigmatic genomes across a large radiation of phyla.</title>
        <authorList>
            <person name="Brown C.T."/>
            <person name="Hug L.A."/>
            <person name="Thomas B.C."/>
            <person name="Sharon I."/>
            <person name="Castelle C.J."/>
            <person name="Singh A."/>
            <person name="Wilkins M.J."/>
            <person name="Williams K.H."/>
            <person name="Banfield J.F."/>
        </authorList>
    </citation>
    <scope>NUCLEOTIDE SEQUENCE [LARGE SCALE GENOMIC DNA]</scope>
</reference>
<dbReference type="Proteomes" id="UP000034325">
    <property type="component" value="Unassembled WGS sequence"/>
</dbReference>
<evidence type="ECO:0000256" key="2">
    <source>
        <dbReference type="ARBA" id="ARBA00008936"/>
    </source>
</evidence>
<dbReference type="InterPro" id="IPR005722">
    <property type="entry name" value="ATP_synth_F1_bsu"/>
</dbReference>
<dbReference type="InterPro" id="IPR050053">
    <property type="entry name" value="ATPase_alpha/beta_chains"/>
</dbReference>
<keyword evidence="8" id="KW-0472">Membrane</keyword>
<dbReference type="PANTHER" id="PTHR15184:SF71">
    <property type="entry name" value="ATP SYNTHASE SUBUNIT BETA, MITOCHONDRIAL"/>
    <property type="match status" value="1"/>
</dbReference>
<keyword evidence="5" id="KW-0067">ATP-binding</keyword>
<protein>
    <submittedName>
        <fullName evidence="13">ATP synthase subunit beta</fullName>
    </submittedName>
</protein>